<accession>D9Q0D7</accession>
<feature type="transmembrane region" description="Helical" evidence="1">
    <location>
        <begin position="52"/>
        <end position="72"/>
    </location>
</feature>
<dbReference type="HOGENOM" id="CLU_523391_0_0_2"/>
<keyword evidence="1" id="KW-0472">Membrane</keyword>
<dbReference type="AlphaFoldDB" id="D9Q0D7"/>
<protein>
    <submittedName>
        <fullName evidence="2">Uncharacterized protein</fullName>
    </submittedName>
</protein>
<dbReference type="EMBL" id="CP001742">
    <property type="protein sequence ID" value="ADL18775.1"/>
    <property type="molecule type" value="Genomic_DNA"/>
</dbReference>
<keyword evidence="3" id="KW-1185">Reference proteome</keyword>
<dbReference type="Proteomes" id="UP000000346">
    <property type="component" value="Chromosome"/>
</dbReference>
<evidence type="ECO:0000313" key="3">
    <source>
        <dbReference type="Proteomes" id="UP000000346"/>
    </source>
</evidence>
<name>D9Q0D7_ACIS3</name>
<feature type="transmembrane region" description="Helical" evidence="1">
    <location>
        <begin position="256"/>
        <end position="274"/>
    </location>
</feature>
<dbReference type="InParanoid" id="D9Q0D7"/>
<sequence length="520" mass="59644">MDFSTLLTIIRLTMIKESKRNALLSLIVQLAVAYFIAYGISLFSPQFLHNLWALDILIVTSLLLIVISADIVMRECIDSFINVFLKSMNKEMNKEEFREGFFNALNVLKDPNNIGKLDDLLNEYFVRGDFFKEYKEEVKRRKSCSILARIDANLAYTLLLPAVFGNLAYALLLPIVFILINNLHQGIFSNVDIRVLIILVGITAYSLFVRNKIIASREKEYQSRYEEIIVSYISSLLLEQIINSRYIKIKNRYNRVLHLLLTYVGVPLNMYTVFNSLSDSGDNTTNSQETTTASLIYIIDEKVLNKSYLGRPQSKNEKEDVDEKRLKIEEDIMSFLSLAKEALGAKSLMMMDKREFTEFVCRLAEEAGMRKESPFNDLCNDSGNKDNNYNETKNNENKDLIPYDIGEIEMSAPPYIPLPSPYIPYINSIYKLQKLLRISETNDALKPPHSIIFLIREGKSVSVNLLIMLRATLSIKDKIIDPKDLALSDTKDQSSKKCRAKCKIKPVDYSYDLNFAIFLS</sequence>
<dbReference type="OrthoDB" id="386530at2157"/>
<keyword evidence="1" id="KW-1133">Transmembrane helix</keyword>
<feature type="transmembrane region" description="Helical" evidence="1">
    <location>
        <begin position="158"/>
        <end position="180"/>
    </location>
</feature>
<dbReference type="GeneID" id="9498594"/>
<feature type="transmembrane region" description="Helical" evidence="1">
    <location>
        <begin position="186"/>
        <end position="209"/>
    </location>
</feature>
<gene>
    <name evidence="2" type="ordered locus">ASAC_0368</name>
</gene>
<feature type="transmembrane region" description="Helical" evidence="1">
    <location>
        <begin position="21"/>
        <end position="40"/>
    </location>
</feature>
<evidence type="ECO:0000313" key="2">
    <source>
        <dbReference type="EMBL" id="ADL18775.1"/>
    </source>
</evidence>
<evidence type="ECO:0000256" key="1">
    <source>
        <dbReference type="SAM" id="Phobius"/>
    </source>
</evidence>
<keyword evidence="1" id="KW-0812">Transmembrane</keyword>
<dbReference type="KEGG" id="asc:ASAC_0368"/>
<organism evidence="2 3">
    <name type="scientific">Acidilobus saccharovorans (strain DSM 16705 / JCM 18335 / VKM B-2471 / 345-15)</name>
    <dbReference type="NCBI Taxonomy" id="666510"/>
    <lineage>
        <taxon>Archaea</taxon>
        <taxon>Thermoproteota</taxon>
        <taxon>Thermoprotei</taxon>
        <taxon>Acidilobales</taxon>
        <taxon>Acidilobaceae</taxon>
        <taxon>Acidilobus</taxon>
    </lineage>
</organism>
<dbReference type="RefSeq" id="WP_013266287.1">
    <property type="nucleotide sequence ID" value="NC_014374.1"/>
</dbReference>
<proteinExistence type="predicted"/>
<reference evidence="2 3" key="1">
    <citation type="journal article" date="2010" name="Appl. Environ. Microbiol.">
        <title>The genome sequence of the crenarchaeon Acidilobus saccharovorans supports a new order, Acidilobales, and suggests an important ecological role in terrestrial acidic hot springs.</title>
        <authorList>
            <person name="Mardanov A.V."/>
            <person name="Svetlitchnyi V.A."/>
            <person name="Beletsky A.V."/>
            <person name="Prokofeva M.I."/>
            <person name="Bonch-Osmolovskaya E.A."/>
            <person name="Ravin N.V."/>
            <person name="Skryabin K.G."/>
        </authorList>
    </citation>
    <scope>NUCLEOTIDE SEQUENCE [LARGE SCALE GENOMIC DNA]</scope>
    <source>
        <strain evidence="3">DSM 16705 / JCM 18335 / VKM B-2471 / 345-15</strain>
    </source>
</reference>